<keyword evidence="1" id="KW-0812">Transmembrane</keyword>
<dbReference type="Proteomes" id="UP000800096">
    <property type="component" value="Unassembled WGS sequence"/>
</dbReference>
<proteinExistence type="predicted"/>
<organism evidence="2 3">
    <name type="scientific">Ampelomyces quisqualis</name>
    <name type="common">Powdery mildew agent</name>
    <dbReference type="NCBI Taxonomy" id="50730"/>
    <lineage>
        <taxon>Eukaryota</taxon>
        <taxon>Fungi</taxon>
        <taxon>Dikarya</taxon>
        <taxon>Ascomycota</taxon>
        <taxon>Pezizomycotina</taxon>
        <taxon>Dothideomycetes</taxon>
        <taxon>Pleosporomycetidae</taxon>
        <taxon>Pleosporales</taxon>
        <taxon>Pleosporineae</taxon>
        <taxon>Phaeosphaeriaceae</taxon>
        <taxon>Ampelomyces</taxon>
    </lineage>
</organism>
<protein>
    <submittedName>
        <fullName evidence="2">Uncharacterized protein</fullName>
    </submittedName>
</protein>
<dbReference type="EMBL" id="ML979132">
    <property type="protein sequence ID" value="KAF1920226.1"/>
    <property type="molecule type" value="Genomic_DNA"/>
</dbReference>
<gene>
    <name evidence="2" type="ORF">BDU57DRAFT_508404</name>
</gene>
<evidence type="ECO:0000313" key="2">
    <source>
        <dbReference type="EMBL" id="KAF1920226.1"/>
    </source>
</evidence>
<keyword evidence="1" id="KW-0472">Membrane</keyword>
<keyword evidence="1" id="KW-1133">Transmembrane helix</keyword>
<reference evidence="2" key="1">
    <citation type="journal article" date="2020" name="Stud. Mycol.">
        <title>101 Dothideomycetes genomes: a test case for predicting lifestyles and emergence of pathogens.</title>
        <authorList>
            <person name="Haridas S."/>
            <person name="Albert R."/>
            <person name="Binder M."/>
            <person name="Bloem J."/>
            <person name="Labutti K."/>
            <person name="Salamov A."/>
            <person name="Andreopoulos B."/>
            <person name="Baker S."/>
            <person name="Barry K."/>
            <person name="Bills G."/>
            <person name="Bluhm B."/>
            <person name="Cannon C."/>
            <person name="Castanera R."/>
            <person name="Culley D."/>
            <person name="Daum C."/>
            <person name="Ezra D."/>
            <person name="Gonzalez J."/>
            <person name="Henrissat B."/>
            <person name="Kuo A."/>
            <person name="Liang C."/>
            <person name="Lipzen A."/>
            <person name="Lutzoni F."/>
            <person name="Magnuson J."/>
            <person name="Mondo S."/>
            <person name="Nolan M."/>
            <person name="Ohm R."/>
            <person name="Pangilinan J."/>
            <person name="Park H.-J."/>
            <person name="Ramirez L."/>
            <person name="Alfaro M."/>
            <person name="Sun H."/>
            <person name="Tritt A."/>
            <person name="Yoshinaga Y."/>
            <person name="Zwiers L.-H."/>
            <person name="Turgeon B."/>
            <person name="Goodwin S."/>
            <person name="Spatafora J."/>
            <person name="Crous P."/>
            <person name="Grigoriev I."/>
        </authorList>
    </citation>
    <scope>NUCLEOTIDE SEQUENCE</scope>
    <source>
        <strain evidence="2">HMLAC05119</strain>
    </source>
</reference>
<keyword evidence="3" id="KW-1185">Reference proteome</keyword>
<name>A0A6A5R078_AMPQU</name>
<sequence length="59" mass="6351">MCYVAFRKTNTPMIACVISAVSLSPTTPAILVIMFVARSCLFPCHSTCTGRLARVAAEE</sequence>
<evidence type="ECO:0000256" key="1">
    <source>
        <dbReference type="SAM" id="Phobius"/>
    </source>
</evidence>
<accession>A0A6A5R078</accession>
<dbReference type="AlphaFoldDB" id="A0A6A5R078"/>
<feature type="transmembrane region" description="Helical" evidence="1">
    <location>
        <begin position="12"/>
        <end position="37"/>
    </location>
</feature>
<evidence type="ECO:0000313" key="3">
    <source>
        <dbReference type="Proteomes" id="UP000800096"/>
    </source>
</evidence>